<evidence type="ECO:0000313" key="1">
    <source>
        <dbReference type="EMBL" id="ARV76989.1"/>
    </source>
</evidence>
<sequence length="94" mass="10881">MKRQSINFSGSLKLAGLVYKPDTALTKYIHNILEAMQGRFHERDHQDILLSIKASRKPTWLGRPESGKFKIFIVRTDRPSSEVIVDDKFYSDEL</sequence>
<dbReference type="EMBL" id="MF042360">
    <property type="protein sequence ID" value="ARV76989.1"/>
    <property type="molecule type" value="Genomic_DNA"/>
</dbReference>
<name>A0A1Y0SZN7_9CAUD</name>
<keyword evidence="2" id="KW-1185">Reference proteome</keyword>
<dbReference type="Proteomes" id="UP000225448">
    <property type="component" value="Segment"/>
</dbReference>
<organism evidence="1 2">
    <name type="scientific">Pseudomonas phage Phabio</name>
    <dbReference type="NCBI Taxonomy" id="2006668"/>
    <lineage>
        <taxon>Viruses</taxon>
        <taxon>Duplodnaviria</taxon>
        <taxon>Heunggongvirae</taxon>
        <taxon>Uroviricota</taxon>
        <taxon>Caudoviricetes</taxon>
        <taxon>Chimalliviridae</taxon>
        <taxon>Phabiovirus</taxon>
        <taxon>Phabiovirus phabio</taxon>
    </lineage>
</organism>
<gene>
    <name evidence="1" type="ORF">PHABIO_358</name>
</gene>
<protein>
    <submittedName>
        <fullName evidence="1">Uncharacterized protein</fullName>
    </submittedName>
</protein>
<reference evidence="1 2" key="1">
    <citation type="submission" date="2017-05" db="EMBL/GenBank/DDBJ databases">
        <authorList>
            <person name="Song R."/>
            <person name="Chenine A.L."/>
            <person name="Ruprecht R.M."/>
        </authorList>
    </citation>
    <scope>NUCLEOTIDE SEQUENCE [LARGE SCALE GENOMIC DNA]</scope>
</reference>
<accession>A0A1Y0SZN7</accession>
<evidence type="ECO:0000313" key="2">
    <source>
        <dbReference type="Proteomes" id="UP000225448"/>
    </source>
</evidence>
<proteinExistence type="predicted"/>